<name>A0A7H4PE00_9ENTR</name>
<comment type="caution">
    <text evidence="1">The sequence shown here is derived from an EMBL/GenBank/DDBJ whole genome shotgun (WGS) entry which is preliminary data.</text>
</comment>
<reference evidence="1 2" key="1">
    <citation type="submission" date="2018-06" db="EMBL/GenBank/DDBJ databases">
        <authorList>
            <consortium name="Pathogen Informatics"/>
            <person name="Doyle S."/>
        </authorList>
    </citation>
    <scope>NUCLEOTIDE SEQUENCE [LARGE SCALE GENOMIC DNA]</scope>
    <source>
        <strain evidence="1 2">NCTC11685</strain>
    </source>
</reference>
<protein>
    <submittedName>
        <fullName evidence="1">Transcriptional regulator</fullName>
    </submittedName>
</protein>
<evidence type="ECO:0000313" key="1">
    <source>
        <dbReference type="EMBL" id="STW66127.1"/>
    </source>
</evidence>
<dbReference type="InterPro" id="IPR015421">
    <property type="entry name" value="PyrdxlP-dep_Trfase_major"/>
</dbReference>
<dbReference type="Gene3D" id="3.40.640.10">
    <property type="entry name" value="Type I PLP-dependent aspartate aminotransferase-like (Major domain)"/>
    <property type="match status" value="1"/>
</dbReference>
<sequence length="78" mass="8364">MGYGVPAGDLQLRELIASYLHTSRGLKCDPAQVIITLGAQQAIMLCSALLLRVGAGRHYGKPLPLGGGGRILLPWFEY</sequence>
<dbReference type="PANTHER" id="PTHR46577">
    <property type="entry name" value="HTH-TYPE TRANSCRIPTIONAL REGULATORY PROTEIN GABR"/>
    <property type="match status" value="1"/>
</dbReference>
<evidence type="ECO:0000313" key="2">
    <source>
        <dbReference type="Proteomes" id="UP000254863"/>
    </source>
</evidence>
<dbReference type="SUPFAM" id="SSF53383">
    <property type="entry name" value="PLP-dependent transferases"/>
    <property type="match status" value="1"/>
</dbReference>
<dbReference type="EMBL" id="UGMS01000002">
    <property type="protein sequence ID" value="STW66127.1"/>
    <property type="molecule type" value="Genomic_DNA"/>
</dbReference>
<dbReference type="InterPro" id="IPR051446">
    <property type="entry name" value="HTH_trans_reg/aminotransferase"/>
</dbReference>
<dbReference type="PANTHER" id="PTHR46577:SF1">
    <property type="entry name" value="HTH-TYPE TRANSCRIPTIONAL REGULATORY PROTEIN GABR"/>
    <property type="match status" value="1"/>
</dbReference>
<organism evidence="1 2">
    <name type="scientific">Klebsiella michiganensis</name>
    <dbReference type="NCBI Taxonomy" id="1134687"/>
    <lineage>
        <taxon>Bacteria</taxon>
        <taxon>Pseudomonadati</taxon>
        <taxon>Pseudomonadota</taxon>
        <taxon>Gammaproteobacteria</taxon>
        <taxon>Enterobacterales</taxon>
        <taxon>Enterobacteriaceae</taxon>
        <taxon>Klebsiella/Raoultella group</taxon>
        <taxon>Klebsiella</taxon>
    </lineage>
</organism>
<gene>
    <name evidence="1" type="ORF">NCTC11685_03855</name>
</gene>
<accession>A0A7H4PE00</accession>
<dbReference type="Proteomes" id="UP000254863">
    <property type="component" value="Unassembled WGS sequence"/>
</dbReference>
<proteinExistence type="predicted"/>
<dbReference type="AlphaFoldDB" id="A0A7H4PE00"/>
<dbReference type="InterPro" id="IPR015424">
    <property type="entry name" value="PyrdxlP-dep_Trfase"/>
</dbReference>